<keyword evidence="2" id="KW-1185">Reference proteome</keyword>
<evidence type="ECO:0000313" key="1">
    <source>
        <dbReference type="EMBL" id="ASV75262.1"/>
    </source>
</evidence>
<accession>A0A286RH45</accession>
<dbReference type="AlphaFoldDB" id="A0A286RH45"/>
<sequence length="68" mass="8015">MATITLDKQLDSEQFLLIPRVPIFREHYLRLPDGRTLYFDRVKLQQIAEVQRSTVQRSTFNVGIKNLP</sequence>
<dbReference type="EMBL" id="CP018477">
    <property type="protein sequence ID" value="ASV75262.1"/>
    <property type="molecule type" value="Genomic_DNA"/>
</dbReference>
<protein>
    <submittedName>
        <fullName evidence="1">Uncharacterized protein</fullName>
    </submittedName>
</protein>
<organism evidence="1 2">
    <name type="scientific">Thermogutta terrifontis</name>
    <dbReference type="NCBI Taxonomy" id="1331910"/>
    <lineage>
        <taxon>Bacteria</taxon>
        <taxon>Pseudomonadati</taxon>
        <taxon>Planctomycetota</taxon>
        <taxon>Planctomycetia</taxon>
        <taxon>Pirellulales</taxon>
        <taxon>Thermoguttaceae</taxon>
        <taxon>Thermogutta</taxon>
    </lineage>
</organism>
<reference evidence="1 2" key="1">
    <citation type="journal article" name="Front. Microbiol.">
        <title>Sugar Metabolism of the First Thermophilic Planctomycete Thermogutta terrifontis: Comparative Genomic and Transcriptomic Approaches.</title>
        <authorList>
            <person name="Elcheninov A.G."/>
            <person name="Menzel P."/>
            <person name="Gudbergsdottir S.R."/>
            <person name="Slesarev A.I."/>
            <person name="Kadnikov V.V."/>
            <person name="Krogh A."/>
            <person name="Bonch-Osmolovskaya E.A."/>
            <person name="Peng X."/>
            <person name="Kublanov I.V."/>
        </authorList>
    </citation>
    <scope>NUCLEOTIDE SEQUENCE [LARGE SCALE GENOMIC DNA]</scope>
    <source>
        <strain evidence="1 2">R1</strain>
    </source>
</reference>
<gene>
    <name evidence="1" type="ORF">THTE_2660</name>
</gene>
<dbReference type="KEGG" id="ttf:THTE_2660"/>
<dbReference type="RefSeq" id="WP_095415380.1">
    <property type="nucleotide sequence ID" value="NZ_CP018477.1"/>
</dbReference>
<proteinExistence type="predicted"/>
<dbReference type="Proteomes" id="UP000215086">
    <property type="component" value="Chromosome"/>
</dbReference>
<evidence type="ECO:0000313" key="2">
    <source>
        <dbReference type="Proteomes" id="UP000215086"/>
    </source>
</evidence>
<name>A0A286RH45_9BACT</name>